<sequence length="239" mass="24937">MNNHRRRLRAGHSAGLALVLSAALVATGCATSAAERPESQAATVSASGESQEPSASSPSPEAPGSPEATPSVPSPGSIPVQPADQGQQEPTPEPAQLLYPGIDADIPVEPRGVAEDGQMDIPDDAAQAAWYEYGKAPADQVGTTVISAHAGSQETPVGPLYALKDSRPGEEVTVLDEAGVAHHYEVTQVEQLGKDGLDFAPYFERTGKHRLVLITCGGQWIDERGSYADNIIVVAEPLD</sequence>
<dbReference type="InterPro" id="IPR005754">
    <property type="entry name" value="Sortase"/>
</dbReference>
<dbReference type="CDD" id="cd05829">
    <property type="entry name" value="Sortase_F"/>
    <property type="match status" value="1"/>
</dbReference>
<dbReference type="PROSITE" id="PS51257">
    <property type="entry name" value="PROKAR_LIPOPROTEIN"/>
    <property type="match status" value="1"/>
</dbReference>
<dbReference type="Proteomes" id="UP000294506">
    <property type="component" value="Unassembled WGS sequence"/>
</dbReference>
<proteinExistence type="predicted"/>
<dbReference type="RefSeq" id="WP_133726165.1">
    <property type="nucleotide sequence ID" value="NZ_SOAN01000005.1"/>
</dbReference>
<evidence type="ECO:0000313" key="5">
    <source>
        <dbReference type="Proteomes" id="UP000294506"/>
    </source>
</evidence>
<protein>
    <submittedName>
        <fullName evidence="4">Sortase (Surface protein transpeptidase)</fullName>
    </submittedName>
</protein>
<dbReference type="AlphaFoldDB" id="A0A4R7G3E6"/>
<dbReference type="GO" id="GO:0016787">
    <property type="term" value="F:hydrolase activity"/>
    <property type="evidence" value="ECO:0007669"/>
    <property type="project" value="UniProtKB-KW"/>
</dbReference>
<organism evidence="4 5">
    <name type="scientific">Nesterenkonia aurantiaca</name>
    <dbReference type="NCBI Taxonomy" id="1436010"/>
    <lineage>
        <taxon>Bacteria</taxon>
        <taxon>Bacillati</taxon>
        <taxon>Actinomycetota</taxon>
        <taxon>Actinomycetes</taxon>
        <taxon>Micrococcales</taxon>
        <taxon>Micrococcaceae</taxon>
        <taxon>Nesterenkonia</taxon>
    </lineage>
</organism>
<evidence type="ECO:0000256" key="3">
    <source>
        <dbReference type="SAM" id="SignalP"/>
    </source>
</evidence>
<evidence type="ECO:0000313" key="4">
    <source>
        <dbReference type="EMBL" id="TDS85686.1"/>
    </source>
</evidence>
<accession>A0A4R7G3E6</accession>
<keyword evidence="5" id="KW-1185">Reference proteome</keyword>
<keyword evidence="3" id="KW-0732">Signal</keyword>
<dbReference type="InterPro" id="IPR023365">
    <property type="entry name" value="Sortase_dom-sf"/>
</dbReference>
<evidence type="ECO:0000256" key="1">
    <source>
        <dbReference type="ARBA" id="ARBA00022801"/>
    </source>
</evidence>
<dbReference type="SUPFAM" id="SSF63817">
    <property type="entry name" value="Sortase"/>
    <property type="match status" value="1"/>
</dbReference>
<comment type="caution">
    <text evidence="4">The sequence shown here is derived from an EMBL/GenBank/DDBJ whole genome shotgun (WGS) entry which is preliminary data.</text>
</comment>
<feature type="region of interest" description="Disordered" evidence="2">
    <location>
        <begin position="30"/>
        <end position="98"/>
    </location>
</feature>
<keyword evidence="1" id="KW-0378">Hydrolase</keyword>
<feature type="chain" id="PRO_5020581356" evidence="3">
    <location>
        <begin position="34"/>
        <end position="239"/>
    </location>
</feature>
<evidence type="ECO:0000256" key="2">
    <source>
        <dbReference type="SAM" id="MobiDB-lite"/>
    </source>
</evidence>
<gene>
    <name evidence="4" type="ORF">EV640_10527</name>
</gene>
<feature type="compositionally biased region" description="Low complexity" evidence="2">
    <location>
        <begin position="45"/>
        <end position="71"/>
    </location>
</feature>
<feature type="signal peptide" evidence="3">
    <location>
        <begin position="1"/>
        <end position="33"/>
    </location>
</feature>
<reference evidence="4 5" key="1">
    <citation type="submission" date="2019-03" db="EMBL/GenBank/DDBJ databases">
        <title>Genomic Encyclopedia of Type Strains, Phase III (KMG-III): the genomes of soil and plant-associated and newly described type strains.</title>
        <authorList>
            <person name="Whitman W."/>
        </authorList>
    </citation>
    <scope>NUCLEOTIDE SEQUENCE [LARGE SCALE GENOMIC DNA]</scope>
    <source>
        <strain evidence="4 5">DSM 27373</strain>
    </source>
</reference>
<name>A0A4R7G3E6_9MICC</name>
<dbReference type="InterPro" id="IPR042001">
    <property type="entry name" value="Sortase_F"/>
</dbReference>
<dbReference type="Gene3D" id="2.40.260.10">
    <property type="entry name" value="Sortase"/>
    <property type="match status" value="1"/>
</dbReference>
<dbReference type="Pfam" id="PF04203">
    <property type="entry name" value="Sortase"/>
    <property type="match status" value="1"/>
</dbReference>
<dbReference type="EMBL" id="SOAN01000005">
    <property type="protein sequence ID" value="TDS85686.1"/>
    <property type="molecule type" value="Genomic_DNA"/>
</dbReference>